<evidence type="ECO:0000259" key="7">
    <source>
        <dbReference type="Pfam" id="PF04480"/>
    </source>
</evidence>
<dbReference type="Gene3D" id="3.40.960.10">
    <property type="entry name" value="VSR Endonuclease"/>
    <property type="match status" value="1"/>
</dbReference>
<organism evidence="8 9">
    <name type="scientific">Amycolatopsis roodepoortensis</name>
    <dbReference type="NCBI Taxonomy" id="700274"/>
    <lineage>
        <taxon>Bacteria</taxon>
        <taxon>Bacillati</taxon>
        <taxon>Actinomycetota</taxon>
        <taxon>Actinomycetes</taxon>
        <taxon>Pseudonocardiales</taxon>
        <taxon>Pseudonocardiaceae</taxon>
        <taxon>Amycolatopsis</taxon>
    </lineage>
</organism>
<proteinExistence type="inferred from homology"/>
<evidence type="ECO:0000256" key="6">
    <source>
        <dbReference type="ARBA" id="ARBA00029466"/>
    </source>
</evidence>
<evidence type="ECO:0000313" key="9">
    <source>
        <dbReference type="Proteomes" id="UP000656548"/>
    </source>
</evidence>
<gene>
    <name evidence="8" type="ORF">H4W30_008234</name>
</gene>
<dbReference type="CDD" id="cd00221">
    <property type="entry name" value="Vsr"/>
    <property type="match status" value="1"/>
</dbReference>
<dbReference type="Proteomes" id="UP000656548">
    <property type="component" value="Unassembled WGS sequence"/>
</dbReference>
<comment type="caution">
    <text evidence="8">The sequence shown here is derived from an EMBL/GenBank/DDBJ whole genome shotgun (WGS) entry which is preliminary data.</text>
</comment>
<name>A0ABR9LKG5_9PSEU</name>
<protein>
    <submittedName>
        <fullName evidence="8">DNA mismatch endonuclease Vsr</fullName>
    </submittedName>
</protein>
<accession>A0ABR9LKG5</accession>
<keyword evidence="9" id="KW-1185">Reference proteome</keyword>
<dbReference type="NCBIfam" id="TIGR00632">
    <property type="entry name" value="vsr"/>
    <property type="match status" value="1"/>
</dbReference>
<feature type="domain" description="DUF559" evidence="7">
    <location>
        <begin position="81"/>
        <end position="111"/>
    </location>
</feature>
<dbReference type="InterPro" id="IPR004603">
    <property type="entry name" value="DNA_mismatch_endonuc_vsr"/>
</dbReference>
<evidence type="ECO:0000256" key="4">
    <source>
        <dbReference type="ARBA" id="ARBA00022801"/>
    </source>
</evidence>
<reference evidence="8 9" key="1">
    <citation type="submission" date="2020-10" db="EMBL/GenBank/DDBJ databases">
        <title>Sequencing the genomes of 1000 actinobacteria strains.</title>
        <authorList>
            <person name="Klenk H.-P."/>
        </authorList>
    </citation>
    <scope>NUCLEOTIDE SEQUENCE [LARGE SCALE GENOMIC DNA]</scope>
    <source>
        <strain evidence="8 9">DSM 46661</strain>
    </source>
</reference>
<dbReference type="RefSeq" id="WP_225950814.1">
    <property type="nucleotide sequence ID" value="NZ_JADBEJ010000008.1"/>
</dbReference>
<dbReference type="InterPro" id="IPR007569">
    <property type="entry name" value="DUF559"/>
</dbReference>
<evidence type="ECO:0000256" key="3">
    <source>
        <dbReference type="ARBA" id="ARBA00022763"/>
    </source>
</evidence>
<evidence type="ECO:0000256" key="1">
    <source>
        <dbReference type="ARBA" id="ARBA00022722"/>
    </source>
</evidence>
<keyword evidence="3" id="KW-0227">DNA damage</keyword>
<dbReference type="GO" id="GO:0004519">
    <property type="term" value="F:endonuclease activity"/>
    <property type="evidence" value="ECO:0007669"/>
    <property type="project" value="UniProtKB-KW"/>
</dbReference>
<keyword evidence="1" id="KW-0540">Nuclease</keyword>
<keyword evidence="5" id="KW-0234">DNA repair</keyword>
<sequence>MQGNRGRDTRPERRLRTRLHARGLRYRVSARPLPGLRRTADIVFPKAKVAIFVDGCYWHGCPDHHRQAKTNSQFWKKKIADNKRRDAETSSILEENGWTVLRFWEHEDAAQAADEVFMALAESSNHR</sequence>
<dbReference type="InterPro" id="IPR011335">
    <property type="entry name" value="Restrct_endonuc-II-like"/>
</dbReference>
<keyword evidence="2 8" id="KW-0255">Endonuclease</keyword>
<evidence type="ECO:0000256" key="2">
    <source>
        <dbReference type="ARBA" id="ARBA00022759"/>
    </source>
</evidence>
<dbReference type="EMBL" id="JADBEJ010000008">
    <property type="protein sequence ID" value="MBE1581153.1"/>
    <property type="molecule type" value="Genomic_DNA"/>
</dbReference>
<comment type="similarity">
    <text evidence="6">Belongs to the Vsr family.</text>
</comment>
<keyword evidence="4" id="KW-0378">Hydrolase</keyword>
<evidence type="ECO:0000313" key="8">
    <source>
        <dbReference type="EMBL" id="MBE1581153.1"/>
    </source>
</evidence>
<evidence type="ECO:0000256" key="5">
    <source>
        <dbReference type="ARBA" id="ARBA00023204"/>
    </source>
</evidence>
<dbReference type="SUPFAM" id="SSF52980">
    <property type="entry name" value="Restriction endonuclease-like"/>
    <property type="match status" value="1"/>
</dbReference>
<dbReference type="Pfam" id="PF04480">
    <property type="entry name" value="DUF559"/>
    <property type="match status" value="1"/>
</dbReference>
<dbReference type="Pfam" id="PF03852">
    <property type="entry name" value="Vsr"/>
    <property type="match status" value="1"/>
</dbReference>